<dbReference type="PANTHER" id="PTHR43156">
    <property type="entry name" value="STAGE II SPORULATION PROTEIN E-RELATED"/>
    <property type="match status" value="1"/>
</dbReference>
<dbReference type="Gene3D" id="3.60.40.10">
    <property type="entry name" value="PPM-type phosphatase domain"/>
    <property type="match status" value="1"/>
</dbReference>
<accession>A0A7V2AVY5</accession>
<dbReference type="PANTHER" id="PTHR43156:SF2">
    <property type="entry name" value="STAGE II SPORULATION PROTEIN E"/>
    <property type="match status" value="1"/>
</dbReference>
<dbReference type="SMART" id="SM00331">
    <property type="entry name" value="PP2C_SIG"/>
    <property type="match status" value="1"/>
</dbReference>
<sequence>MANGREFHPKTFYRKLDSLLTLIGKGMKMGEIASLVLDELVNSFGPDLGIRFGSLYRQHVGFYALVKGPVGDGACDCPATLYLDSMALVLLKQHKSYIFSDTVVPPWGNNSVAVLVGEDDDYLMIFGLEAEWVRETLEFSLNTIRSTVNYSRSTSRFRADLEEANEIQMSLLPKEDPIFEGFDIAGKSVAADMVGGDLYDFQFHDEQVLGIAVGDASGHGLPAALLARDVITGLRMGVEREMKISGVIHKLNRVINSSRLSTKFISLVYGELERNGTFVYVNAGHPPPLLLKESRVERLDVGGSILGPIRESLFDRGFAFIDPGDLLVCFSDGIIERIGKDGEPFDVEGLERFMREHEALPAREIIEKLFAHLERFGGRAKWRDDATVVIVKRIS</sequence>
<organism evidence="3">
    <name type="scientific">Eiseniibacteriota bacterium</name>
    <dbReference type="NCBI Taxonomy" id="2212470"/>
    <lineage>
        <taxon>Bacteria</taxon>
        <taxon>Candidatus Eiseniibacteriota</taxon>
    </lineage>
</organism>
<dbReference type="InterPro" id="IPR001932">
    <property type="entry name" value="PPM-type_phosphatase-like_dom"/>
</dbReference>
<evidence type="ECO:0000313" key="3">
    <source>
        <dbReference type="EMBL" id="HER44263.1"/>
    </source>
</evidence>
<dbReference type="Proteomes" id="UP000886069">
    <property type="component" value="Unassembled WGS sequence"/>
</dbReference>
<feature type="domain" description="PPM-type phosphatase" evidence="2">
    <location>
        <begin position="179"/>
        <end position="393"/>
    </location>
</feature>
<evidence type="ECO:0000256" key="1">
    <source>
        <dbReference type="ARBA" id="ARBA00022801"/>
    </source>
</evidence>
<evidence type="ECO:0000259" key="2">
    <source>
        <dbReference type="SMART" id="SM00331"/>
    </source>
</evidence>
<dbReference type="GO" id="GO:0016791">
    <property type="term" value="F:phosphatase activity"/>
    <property type="evidence" value="ECO:0007669"/>
    <property type="project" value="TreeGrafter"/>
</dbReference>
<dbReference type="EMBL" id="DSEC01000531">
    <property type="protein sequence ID" value="HER44263.1"/>
    <property type="molecule type" value="Genomic_DNA"/>
</dbReference>
<dbReference type="Pfam" id="PF07228">
    <property type="entry name" value="SpoIIE"/>
    <property type="match status" value="1"/>
</dbReference>
<reference evidence="3" key="1">
    <citation type="journal article" date="2020" name="mSystems">
        <title>Genome- and Community-Level Interaction Insights into Carbon Utilization and Element Cycling Functions of Hydrothermarchaeota in Hydrothermal Sediment.</title>
        <authorList>
            <person name="Zhou Z."/>
            <person name="Liu Y."/>
            <person name="Xu W."/>
            <person name="Pan J."/>
            <person name="Luo Z.H."/>
            <person name="Li M."/>
        </authorList>
    </citation>
    <scope>NUCLEOTIDE SEQUENCE [LARGE SCALE GENOMIC DNA]</scope>
    <source>
        <strain evidence="3">SpSt-1233</strain>
    </source>
</reference>
<dbReference type="InterPro" id="IPR036457">
    <property type="entry name" value="PPM-type-like_dom_sf"/>
</dbReference>
<dbReference type="SUPFAM" id="SSF81606">
    <property type="entry name" value="PP2C-like"/>
    <property type="match status" value="1"/>
</dbReference>
<comment type="caution">
    <text evidence="3">The sequence shown here is derived from an EMBL/GenBank/DDBJ whole genome shotgun (WGS) entry which is preliminary data.</text>
</comment>
<proteinExistence type="predicted"/>
<gene>
    <name evidence="3" type="ORF">ENO08_07380</name>
</gene>
<dbReference type="AlphaFoldDB" id="A0A7V2AVY5"/>
<name>A0A7V2AVY5_UNCEI</name>
<keyword evidence="1" id="KW-0378">Hydrolase</keyword>
<protein>
    <recommendedName>
        <fullName evidence="2">PPM-type phosphatase domain-containing protein</fullName>
    </recommendedName>
</protein>
<dbReference type="InterPro" id="IPR052016">
    <property type="entry name" value="Bact_Sigma-Reg"/>
</dbReference>